<organism evidence="2">
    <name type="scientific">Harpegnathos saltator</name>
    <name type="common">Jerdon's jumping ant</name>
    <dbReference type="NCBI Taxonomy" id="610380"/>
    <lineage>
        <taxon>Eukaryota</taxon>
        <taxon>Metazoa</taxon>
        <taxon>Ecdysozoa</taxon>
        <taxon>Arthropoda</taxon>
        <taxon>Hexapoda</taxon>
        <taxon>Insecta</taxon>
        <taxon>Pterygota</taxon>
        <taxon>Neoptera</taxon>
        <taxon>Endopterygota</taxon>
        <taxon>Hymenoptera</taxon>
        <taxon>Apocrita</taxon>
        <taxon>Aculeata</taxon>
        <taxon>Formicoidea</taxon>
        <taxon>Formicidae</taxon>
        <taxon>Ponerinae</taxon>
        <taxon>Ponerini</taxon>
        <taxon>Harpegnathos</taxon>
    </lineage>
</organism>
<feature type="non-terminal residue" evidence="1">
    <location>
        <position position="1"/>
    </location>
</feature>
<sequence length="53" mass="6331">FLFPKLKMPLHDKRLETIKAVKENSPKGLKAIPKSAYEKCFEDWIKLWRMRVA</sequence>
<keyword evidence="2" id="KW-1185">Reference proteome</keyword>
<dbReference type="AlphaFoldDB" id="E2BCK4"/>
<evidence type="ECO:0000313" key="1">
    <source>
        <dbReference type="EMBL" id="EFN86579.1"/>
    </source>
</evidence>
<dbReference type="InParanoid" id="E2BCK4"/>
<name>E2BCK4_HARSA</name>
<protein>
    <recommendedName>
        <fullName evidence="3">Histone-lysine N-methyltransferase SETMAR</fullName>
    </recommendedName>
</protein>
<gene>
    <name evidence="1" type="ORF">EAI_09363</name>
</gene>
<dbReference type="EMBL" id="GL447307">
    <property type="protein sequence ID" value="EFN86579.1"/>
    <property type="molecule type" value="Genomic_DNA"/>
</dbReference>
<evidence type="ECO:0008006" key="3">
    <source>
        <dbReference type="Google" id="ProtNLM"/>
    </source>
</evidence>
<feature type="non-terminal residue" evidence="1">
    <location>
        <position position="53"/>
    </location>
</feature>
<dbReference type="Proteomes" id="UP000008237">
    <property type="component" value="Unassembled WGS sequence"/>
</dbReference>
<reference evidence="1 2" key="1">
    <citation type="journal article" date="2010" name="Science">
        <title>Genomic comparison of the ants Camponotus floridanus and Harpegnathos saltator.</title>
        <authorList>
            <person name="Bonasio R."/>
            <person name="Zhang G."/>
            <person name="Ye C."/>
            <person name="Mutti N.S."/>
            <person name="Fang X."/>
            <person name="Qin N."/>
            <person name="Donahue G."/>
            <person name="Yang P."/>
            <person name="Li Q."/>
            <person name="Li C."/>
            <person name="Zhang P."/>
            <person name="Huang Z."/>
            <person name="Berger S.L."/>
            <person name="Reinberg D."/>
            <person name="Wang J."/>
            <person name="Liebig J."/>
        </authorList>
    </citation>
    <scope>NUCLEOTIDE SEQUENCE [LARGE SCALE GENOMIC DNA]</scope>
    <source>
        <strain evidence="1 2">R22 G/1</strain>
    </source>
</reference>
<evidence type="ECO:0000313" key="2">
    <source>
        <dbReference type="Proteomes" id="UP000008237"/>
    </source>
</evidence>
<proteinExistence type="predicted"/>
<accession>E2BCK4</accession>